<keyword evidence="2" id="KW-0812">Transmembrane</keyword>
<dbReference type="AlphaFoldDB" id="A0A445AJS5"/>
<evidence type="ECO:0000256" key="1">
    <source>
        <dbReference type="SAM" id="MobiDB-lite"/>
    </source>
</evidence>
<feature type="compositionally biased region" description="Basic and acidic residues" evidence="1">
    <location>
        <begin position="1"/>
        <end position="12"/>
    </location>
</feature>
<evidence type="ECO:0008006" key="5">
    <source>
        <dbReference type="Google" id="ProtNLM"/>
    </source>
</evidence>
<gene>
    <name evidence="3" type="ORF">Ahy_B02g061007</name>
</gene>
<keyword evidence="2" id="KW-1133">Transmembrane helix</keyword>
<feature type="compositionally biased region" description="Low complexity" evidence="1">
    <location>
        <begin position="13"/>
        <end position="23"/>
    </location>
</feature>
<evidence type="ECO:0000256" key="2">
    <source>
        <dbReference type="SAM" id="Phobius"/>
    </source>
</evidence>
<reference evidence="3 4" key="1">
    <citation type="submission" date="2019-01" db="EMBL/GenBank/DDBJ databases">
        <title>Sequencing of cultivated peanut Arachis hypogaea provides insights into genome evolution and oil improvement.</title>
        <authorList>
            <person name="Chen X."/>
        </authorList>
    </citation>
    <scope>NUCLEOTIDE SEQUENCE [LARGE SCALE GENOMIC DNA]</scope>
    <source>
        <strain evidence="4">cv. Fuhuasheng</strain>
        <tissue evidence="3">Leaves</tissue>
    </source>
</reference>
<feature type="region of interest" description="Disordered" evidence="1">
    <location>
        <begin position="1"/>
        <end position="30"/>
    </location>
</feature>
<accession>A0A445AJS5</accession>
<evidence type="ECO:0000313" key="4">
    <source>
        <dbReference type="Proteomes" id="UP000289738"/>
    </source>
</evidence>
<dbReference type="EMBL" id="SDMP01000012">
    <property type="protein sequence ID" value="RYR26706.1"/>
    <property type="molecule type" value="Genomic_DNA"/>
</dbReference>
<protein>
    <recommendedName>
        <fullName evidence="5">Zinc finger GRF-type domain-containing protein</fullName>
    </recommendedName>
</protein>
<sequence>MVGRANEGDRSSIRSTTRTPSRNRASRVPERCGCEKRPVLRWSRTDTHPNKPFFGCPNYNVNVVKDVAAYNNEEVSVSLALRIGNLEVELRTQEYIIQMLELLIFFLLVVVLVVMEKI</sequence>
<comment type="caution">
    <text evidence="3">The sequence shown here is derived from an EMBL/GenBank/DDBJ whole genome shotgun (WGS) entry which is preliminary data.</text>
</comment>
<proteinExistence type="predicted"/>
<keyword evidence="4" id="KW-1185">Reference proteome</keyword>
<keyword evidence="2" id="KW-0472">Membrane</keyword>
<evidence type="ECO:0000313" key="3">
    <source>
        <dbReference type="EMBL" id="RYR26706.1"/>
    </source>
</evidence>
<organism evidence="3 4">
    <name type="scientific">Arachis hypogaea</name>
    <name type="common">Peanut</name>
    <dbReference type="NCBI Taxonomy" id="3818"/>
    <lineage>
        <taxon>Eukaryota</taxon>
        <taxon>Viridiplantae</taxon>
        <taxon>Streptophyta</taxon>
        <taxon>Embryophyta</taxon>
        <taxon>Tracheophyta</taxon>
        <taxon>Spermatophyta</taxon>
        <taxon>Magnoliopsida</taxon>
        <taxon>eudicotyledons</taxon>
        <taxon>Gunneridae</taxon>
        <taxon>Pentapetalae</taxon>
        <taxon>rosids</taxon>
        <taxon>fabids</taxon>
        <taxon>Fabales</taxon>
        <taxon>Fabaceae</taxon>
        <taxon>Papilionoideae</taxon>
        <taxon>50 kb inversion clade</taxon>
        <taxon>dalbergioids sensu lato</taxon>
        <taxon>Dalbergieae</taxon>
        <taxon>Pterocarpus clade</taxon>
        <taxon>Arachis</taxon>
    </lineage>
</organism>
<name>A0A445AJS5_ARAHY</name>
<feature type="transmembrane region" description="Helical" evidence="2">
    <location>
        <begin position="95"/>
        <end position="115"/>
    </location>
</feature>
<dbReference type="Proteomes" id="UP000289738">
    <property type="component" value="Chromosome B02"/>
</dbReference>